<gene>
    <name evidence="2" type="ORF">HMPREF1544_09690</name>
</gene>
<evidence type="ECO:0000313" key="2">
    <source>
        <dbReference type="EMBL" id="EPB83588.1"/>
    </source>
</evidence>
<dbReference type="EMBL" id="KE124066">
    <property type="protein sequence ID" value="EPB83588.1"/>
    <property type="molecule type" value="Genomic_DNA"/>
</dbReference>
<evidence type="ECO:0000313" key="3">
    <source>
        <dbReference type="Proteomes" id="UP000014254"/>
    </source>
</evidence>
<dbReference type="SUPFAM" id="SSF50630">
    <property type="entry name" value="Acid proteases"/>
    <property type="match status" value="1"/>
</dbReference>
<dbReference type="OrthoDB" id="1166507at2759"/>
<dbReference type="PANTHER" id="PTHR15503:SF22">
    <property type="entry name" value="TRANSPOSON TY3-I GAG POLYPROTEIN"/>
    <property type="match status" value="1"/>
</dbReference>
<dbReference type="CDD" id="cd00303">
    <property type="entry name" value="retropepsin_like"/>
    <property type="match status" value="1"/>
</dbReference>
<feature type="non-terminal residue" evidence="2">
    <location>
        <position position="629"/>
    </location>
</feature>
<dbReference type="AlphaFoldDB" id="S2JM04"/>
<dbReference type="VEuPathDB" id="FungiDB:HMPREF1544_09690"/>
<keyword evidence="3" id="KW-1185">Reference proteome</keyword>
<reference evidence="3" key="1">
    <citation type="submission" date="2013-05" db="EMBL/GenBank/DDBJ databases">
        <title>The Genome sequence of Mucor circinelloides f. circinelloides 1006PhL.</title>
        <authorList>
            <consortium name="The Broad Institute Genomics Platform"/>
            <person name="Cuomo C."/>
            <person name="Earl A."/>
            <person name="Findley K."/>
            <person name="Lee S.C."/>
            <person name="Walker B."/>
            <person name="Young S."/>
            <person name="Zeng Q."/>
            <person name="Gargeya S."/>
            <person name="Fitzgerald M."/>
            <person name="Haas B."/>
            <person name="Abouelleil A."/>
            <person name="Allen A.W."/>
            <person name="Alvarado L."/>
            <person name="Arachchi H.M."/>
            <person name="Berlin A.M."/>
            <person name="Chapman S.B."/>
            <person name="Gainer-Dewar J."/>
            <person name="Goldberg J."/>
            <person name="Griggs A."/>
            <person name="Gujja S."/>
            <person name="Hansen M."/>
            <person name="Howarth C."/>
            <person name="Imamovic A."/>
            <person name="Ireland A."/>
            <person name="Larimer J."/>
            <person name="McCowan C."/>
            <person name="Murphy C."/>
            <person name="Pearson M."/>
            <person name="Poon T.W."/>
            <person name="Priest M."/>
            <person name="Roberts A."/>
            <person name="Saif S."/>
            <person name="Shea T."/>
            <person name="Sisk P."/>
            <person name="Sykes S."/>
            <person name="Wortman J."/>
            <person name="Nusbaum C."/>
            <person name="Birren B."/>
        </authorList>
    </citation>
    <scope>NUCLEOTIDE SEQUENCE [LARGE SCALE GENOMIC DNA]</scope>
    <source>
        <strain evidence="3">1006PhL</strain>
    </source>
</reference>
<dbReference type="STRING" id="1220926.S2JM04"/>
<evidence type="ECO:0008006" key="4">
    <source>
        <dbReference type="Google" id="ProtNLM"/>
    </source>
</evidence>
<dbReference type="Gene3D" id="2.40.70.10">
    <property type="entry name" value="Acid Proteases"/>
    <property type="match status" value="1"/>
</dbReference>
<dbReference type="Pfam" id="PF08284">
    <property type="entry name" value="RVP_2"/>
    <property type="match status" value="1"/>
</dbReference>
<dbReference type="InParanoid" id="S2JM04"/>
<dbReference type="InterPro" id="IPR032567">
    <property type="entry name" value="RTL1-rel"/>
</dbReference>
<proteinExistence type="predicted"/>
<feature type="coiled-coil region" evidence="1">
    <location>
        <begin position="49"/>
        <end position="80"/>
    </location>
</feature>
<sequence>MFSSDTNLTEEQSRLLNDFLGQFNALQESIPAQLEGFSNTLNLVETNLNERLNQEISHVMSQAEDAIKNLCAEIQEFMDIHVVLKSNLHEEQQRVAALHPEPAPTPVAPNPPAHVKEISPMLKVKEPNAFSGKAAYCNAFFSQLILDFRKANGLCLYCGSKDHILRNCNRKKPMINNGIALTMEGEIPIDLAAVTHFTSGKRKLPTDFLDSLDVGEIKKVATSKFQSIIVIPITAYHGPNEEEASGTDALIDTGAIHDFVSLEWADYLGIPIEKFDLDQRRTYRLADGTEYVCKAFCAITIRIDDTHHVENTTFHILESCSFHVILGMQWLKRHRPHLSFNDNYQKIIMNCLTTRCTPVNFDLESPVDRLLGATTTTTASSPVVAEAILSTPTTPVVEVLTPLVATKRPPIPHPSILDIEPFWDEAPAFTYNPTTVTGWQEAPMDEEGPGSAWLEDEEGDTVGNDDWMEPAWLNEFLFQQERQALIEDREEAFIFNNLNFNNDSNAPWATTIRENYPVDDAASIISILAGRYNNQVNMEYPPSPPMEPIEDPFFLANWIAWSVVPDDDFEDSSSEHFSVIIDEENVVATYNDYNLFNNNNRSNYSPCLPIFTMLILNDDEAHSSHNKKV</sequence>
<dbReference type="PANTHER" id="PTHR15503">
    <property type="entry name" value="LDOC1 RELATED"/>
    <property type="match status" value="1"/>
</dbReference>
<protein>
    <recommendedName>
        <fullName evidence="4">CCHC-type domain-containing protein</fullName>
    </recommendedName>
</protein>
<dbReference type="InterPro" id="IPR021109">
    <property type="entry name" value="Peptidase_aspartic_dom_sf"/>
</dbReference>
<name>S2JM04_MUCC1</name>
<keyword evidence="1" id="KW-0175">Coiled coil</keyword>
<accession>S2JM04</accession>
<dbReference type="Proteomes" id="UP000014254">
    <property type="component" value="Unassembled WGS sequence"/>
</dbReference>
<evidence type="ECO:0000256" key="1">
    <source>
        <dbReference type="SAM" id="Coils"/>
    </source>
</evidence>
<organism evidence="2 3">
    <name type="scientific">Mucor circinelloides f. circinelloides (strain 1006PhL)</name>
    <name type="common">Mucormycosis agent</name>
    <name type="synonym">Calyptromyces circinelloides</name>
    <dbReference type="NCBI Taxonomy" id="1220926"/>
    <lineage>
        <taxon>Eukaryota</taxon>
        <taxon>Fungi</taxon>
        <taxon>Fungi incertae sedis</taxon>
        <taxon>Mucoromycota</taxon>
        <taxon>Mucoromycotina</taxon>
        <taxon>Mucoromycetes</taxon>
        <taxon>Mucorales</taxon>
        <taxon>Mucorineae</taxon>
        <taxon>Mucoraceae</taxon>
        <taxon>Mucor</taxon>
    </lineage>
</organism>